<organism evidence="2 3">
    <name type="scientific">Paenibacillus alginolyticus</name>
    <dbReference type="NCBI Taxonomy" id="59839"/>
    <lineage>
        <taxon>Bacteria</taxon>
        <taxon>Bacillati</taxon>
        <taxon>Bacillota</taxon>
        <taxon>Bacilli</taxon>
        <taxon>Bacillales</taxon>
        <taxon>Paenibacillaceae</taxon>
        <taxon>Paenibacillus</taxon>
    </lineage>
</organism>
<keyword evidence="3" id="KW-1185">Reference proteome</keyword>
<evidence type="ECO:0000313" key="2">
    <source>
        <dbReference type="EMBL" id="MCY9693714.1"/>
    </source>
</evidence>
<sequence length="209" mass="24721">MTERMRYECRYVDALNGIVKWEEIIGNDLREVVTGEKPRLKTRFRACWTADALHIRFECEDDHVVATMERRDDPIYLEDVVEVFLDKTGTGEVYYEFEVSPRNVVFDALIHYNGGDKEVDVAWDAKGFHTEVLDGTDGWKTYDLRIPFADLDWELGENQTPHHGTEWRWNLYRIDDDIDGNRHYWAWSPTGKVDFHMPHRFGTLVFVKE</sequence>
<feature type="domain" description="Carbohydrate-binding" evidence="1">
    <location>
        <begin position="30"/>
        <end position="207"/>
    </location>
</feature>
<name>A0ABT4GC63_9BACL</name>
<reference evidence="2 3" key="1">
    <citation type="submission" date="2022-05" db="EMBL/GenBank/DDBJ databases">
        <title>Genome Sequencing of Bee-Associated Microbes.</title>
        <authorList>
            <person name="Dunlap C."/>
        </authorList>
    </citation>
    <scope>NUCLEOTIDE SEQUENCE [LARGE SCALE GENOMIC DNA]</scope>
    <source>
        <strain evidence="2 3">NRRL B-14421</strain>
    </source>
</reference>
<protein>
    <submittedName>
        <fullName evidence="2">Carbohydrate-binding family 9-like protein</fullName>
    </submittedName>
</protein>
<accession>A0ABT4GC63</accession>
<dbReference type="SUPFAM" id="SSF49344">
    <property type="entry name" value="CBD9-like"/>
    <property type="match status" value="1"/>
</dbReference>
<dbReference type="EMBL" id="JAMDMX010000039">
    <property type="protein sequence ID" value="MCY9693714.1"/>
    <property type="molecule type" value="Genomic_DNA"/>
</dbReference>
<gene>
    <name evidence="2" type="ORF">M5X19_12510</name>
</gene>
<dbReference type="Pfam" id="PF06452">
    <property type="entry name" value="CBM9_1"/>
    <property type="match status" value="1"/>
</dbReference>
<evidence type="ECO:0000259" key="1">
    <source>
        <dbReference type="Pfam" id="PF06452"/>
    </source>
</evidence>
<dbReference type="RefSeq" id="WP_084160288.1">
    <property type="nucleotide sequence ID" value="NZ_JAMDMW010000081.1"/>
</dbReference>
<dbReference type="CDD" id="cd09620">
    <property type="entry name" value="CBM9_like_3"/>
    <property type="match status" value="1"/>
</dbReference>
<dbReference type="InterPro" id="IPR010502">
    <property type="entry name" value="Carb-bd_dom_fam9"/>
</dbReference>
<evidence type="ECO:0000313" key="3">
    <source>
        <dbReference type="Proteomes" id="UP001527099"/>
    </source>
</evidence>
<proteinExistence type="predicted"/>
<comment type="caution">
    <text evidence="2">The sequence shown here is derived from an EMBL/GenBank/DDBJ whole genome shotgun (WGS) entry which is preliminary data.</text>
</comment>
<dbReference type="Gene3D" id="2.60.40.1190">
    <property type="match status" value="1"/>
</dbReference>
<dbReference type="Proteomes" id="UP001527099">
    <property type="component" value="Unassembled WGS sequence"/>
</dbReference>